<keyword evidence="4" id="KW-1185">Reference proteome</keyword>
<proteinExistence type="predicted"/>
<comment type="caution">
    <text evidence="3">The sequence shown here is derived from an EMBL/GenBank/DDBJ whole genome shotgun (WGS) entry which is preliminary data.</text>
</comment>
<gene>
    <name evidence="3" type="ORF">TH5_02950</name>
</gene>
<dbReference type="CDD" id="cd03794">
    <property type="entry name" value="GT4_WbuB-like"/>
    <property type="match status" value="1"/>
</dbReference>
<dbReference type="Proteomes" id="UP000252419">
    <property type="component" value="Unassembled WGS sequence"/>
</dbReference>
<evidence type="ECO:0000259" key="1">
    <source>
        <dbReference type="Pfam" id="PF00534"/>
    </source>
</evidence>
<accession>A0A367UJS4</accession>
<dbReference type="EMBL" id="JPWA01000002">
    <property type="protein sequence ID" value="RCK07362.1"/>
    <property type="molecule type" value="Genomic_DNA"/>
</dbReference>
<dbReference type="Pfam" id="PF00534">
    <property type="entry name" value="Glycos_transf_1"/>
    <property type="match status" value="1"/>
</dbReference>
<evidence type="ECO:0000259" key="2">
    <source>
        <dbReference type="Pfam" id="PF13579"/>
    </source>
</evidence>
<organism evidence="3 4">
    <name type="scientific">Thalassospira xianhensis MCCC 1A02616</name>
    <dbReference type="NCBI Taxonomy" id="1177929"/>
    <lineage>
        <taxon>Bacteria</taxon>
        <taxon>Pseudomonadati</taxon>
        <taxon>Pseudomonadota</taxon>
        <taxon>Alphaproteobacteria</taxon>
        <taxon>Rhodospirillales</taxon>
        <taxon>Thalassospiraceae</taxon>
        <taxon>Thalassospira</taxon>
    </lineage>
</organism>
<sequence>MKIIYLHQYFNTPDMSGGTRSYEMARRLVEWGHEVHIVTSWRNITDKEGWFEETIDGINVHWLPVPYHNAMAFWARMRAFIRFASNAGVRATSIGGDVVFATSTPLTIALPGALASWLLKIPMVFEVRDLWPDVPIAMGALKNPLAKMVARRLERFAYQRSSHVIALSQGMADGVILTGCPKERVSVIPNSSDLDLFAYNATGAKSFRQLHPELGDGPIVLYPGTLGKANGVAYLVHLAQKILPHRADVRFVVIGEGAEADYIRREAKKCGVAGVNFFQYAAMPKRRLVDAFSAASVVVSLFVDEPALQANSANKFFDALASGTPVAINYQGWQATLIKESGAGVSMGADPSAAMPILLDILNSPERLADCGMKARKLAEQHFSRDYLARKLETTLKHAVGEGV</sequence>
<dbReference type="InterPro" id="IPR001296">
    <property type="entry name" value="Glyco_trans_1"/>
</dbReference>
<reference evidence="3 4" key="1">
    <citation type="submission" date="2014-07" db="EMBL/GenBank/DDBJ databases">
        <title>Draft genome sequence of Thalassospira xianhensis P-4 (MCCC 1A02616).</title>
        <authorList>
            <person name="Lai Q."/>
            <person name="Shao Z."/>
        </authorList>
    </citation>
    <scope>NUCLEOTIDE SEQUENCE [LARGE SCALE GENOMIC DNA]</scope>
    <source>
        <strain evidence="3 4">MCCC 1A02616</strain>
    </source>
</reference>
<dbReference type="InterPro" id="IPR028098">
    <property type="entry name" value="Glyco_trans_4-like_N"/>
</dbReference>
<dbReference type="SUPFAM" id="SSF53756">
    <property type="entry name" value="UDP-Glycosyltransferase/glycogen phosphorylase"/>
    <property type="match status" value="1"/>
</dbReference>
<dbReference type="Pfam" id="PF13579">
    <property type="entry name" value="Glyco_trans_4_4"/>
    <property type="match status" value="1"/>
</dbReference>
<evidence type="ECO:0000313" key="4">
    <source>
        <dbReference type="Proteomes" id="UP000252419"/>
    </source>
</evidence>
<dbReference type="AlphaFoldDB" id="A0A367UJS4"/>
<dbReference type="Gene3D" id="3.40.50.2000">
    <property type="entry name" value="Glycogen Phosphorylase B"/>
    <property type="match status" value="2"/>
</dbReference>
<dbReference type="PANTHER" id="PTHR12526:SF638">
    <property type="entry name" value="SPORE COAT PROTEIN SA"/>
    <property type="match status" value="1"/>
</dbReference>
<feature type="domain" description="Glycosyl transferase family 1" evidence="1">
    <location>
        <begin position="211"/>
        <end position="377"/>
    </location>
</feature>
<dbReference type="RefSeq" id="WP_114120713.1">
    <property type="nucleotide sequence ID" value="NZ_JPWA01000002.1"/>
</dbReference>
<protein>
    <submittedName>
        <fullName evidence="3">Glycosyl transferase family 1</fullName>
    </submittedName>
</protein>
<dbReference type="GO" id="GO:0016757">
    <property type="term" value="F:glycosyltransferase activity"/>
    <property type="evidence" value="ECO:0007669"/>
    <property type="project" value="InterPro"/>
</dbReference>
<keyword evidence="3" id="KW-0808">Transferase</keyword>
<feature type="domain" description="Glycosyltransferase subfamily 4-like N-terminal" evidence="2">
    <location>
        <begin position="18"/>
        <end position="190"/>
    </location>
</feature>
<dbReference type="PANTHER" id="PTHR12526">
    <property type="entry name" value="GLYCOSYLTRANSFERASE"/>
    <property type="match status" value="1"/>
</dbReference>
<name>A0A367UJS4_9PROT</name>
<evidence type="ECO:0000313" key="3">
    <source>
        <dbReference type="EMBL" id="RCK07362.1"/>
    </source>
</evidence>